<dbReference type="InterPro" id="IPR011990">
    <property type="entry name" value="TPR-like_helical_dom_sf"/>
</dbReference>
<dbReference type="PROSITE" id="PS51257">
    <property type="entry name" value="PROKAR_LIPOPROTEIN"/>
    <property type="match status" value="1"/>
</dbReference>
<sequence>MKIFKNRTSRKLIRNFAAMSLVVGLTASCNNFTENINVDPNSVSEVPTSYLLTSAQSNLTFNILNIAGYDVFGSIYSQQMANNTYTGTDRYDGDQSSFIGFYSGGLYNLEDIIRLNTEEATKEDAAASGDNNNQIAIAKILRAWAFMTITDTWGDAPYSEALQGTENYQPKYDAQKEIYQGAIAELKEAGTLITSGLNPILGDRFYDGNMASWKKLAGSLLLRAGMRFSNTDANLAQDAINAGLALGVIESNAENAGFQYGGDASSASPWYDEFNIAPFRIDYSLSHTMVNFLGDRKDPRLPVFGKPVRNISSRDDNSNDFWLKYKPYEVNGNTYAGQPYGYFEATAQLIAAEETSLIGDYFTENIDLPSYIITYSEVLFIMAEAKQRWGIGSGSAEDYYNAAIEASWEQYGISTAGLDTYLAQPSVAYNADMFEKSIGEQKWVAMFAQGLNSWAEWRRLGYPELQRAPDAAGDEEIPRRRAYTQSEFDLNEDNVNAAISRMGGNELSTRTTWDGGN</sequence>
<keyword evidence="2" id="KW-0449">Lipoprotein</keyword>
<keyword evidence="3" id="KW-1185">Reference proteome</keyword>
<dbReference type="EMBL" id="JBHTMY010000004">
    <property type="protein sequence ID" value="MFD1316777.1"/>
    <property type="molecule type" value="Genomic_DNA"/>
</dbReference>
<evidence type="ECO:0000313" key="3">
    <source>
        <dbReference type="Proteomes" id="UP001597201"/>
    </source>
</evidence>
<dbReference type="Pfam" id="PF12771">
    <property type="entry name" value="SusD-like_2"/>
    <property type="match status" value="1"/>
</dbReference>
<gene>
    <name evidence="2" type="ORF">ACFQ39_14220</name>
</gene>
<feature type="chain" id="PRO_5046872951" evidence="1">
    <location>
        <begin position="28"/>
        <end position="517"/>
    </location>
</feature>
<dbReference type="Gene3D" id="1.25.40.390">
    <property type="match status" value="1"/>
</dbReference>
<organism evidence="2 3">
    <name type="scientific">Namhaeicola litoreus</name>
    <dbReference type="NCBI Taxonomy" id="1052145"/>
    <lineage>
        <taxon>Bacteria</taxon>
        <taxon>Pseudomonadati</taxon>
        <taxon>Bacteroidota</taxon>
        <taxon>Flavobacteriia</taxon>
        <taxon>Flavobacteriales</taxon>
        <taxon>Flavobacteriaceae</taxon>
        <taxon>Namhaeicola</taxon>
    </lineage>
</organism>
<evidence type="ECO:0000256" key="1">
    <source>
        <dbReference type="SAM" id="SignalP"/>
    </source>
</evidence>
<evidence type="ECO:0000313" key="2">
    <source>
        <dbReference type="EMBL" id="MFD1316777.1"/>
    </source>
</evidence>
<dbReference type="InterPro" id="IPR041662">
    <property type="entry name" value="SusD-like_2"/>
</dbReference>
<protein>
    <submittedName>
        <fullName evidence="2">SusD/RagB family nutrient-binding outer membrane lipoprotein</fullName>
    </submittedName>
</protein>
<keyword evidence="1" id="KW-0732">Signal</keyword>
<dbReference type="RefSeq" id="WP_377180151.1">
    <property type="nucleotide sequence ID" value="NZ_JBHTMY010000004.1"/>
</dbReference>
<reference evidence="3" key="1">
    <citation type="journal article" date="2019" name="Int. J. Syst. Evol. Microbiol.">
        <title>The Global Catalogue of Microorganisms (GCM) 10K type strain sequencing project: providing services to taxonomists for standard genome sequencing and annotation.</title>
        <authorList>
            <consortium name="The Broad Institute Genomics Platform"/>
            <consortium name="The Broad Institute Genome Sequencing Center for Infectious Disease"/>
            <person name="Wu L."/>
            <person name="Ma J."/>
        </authorList>
    </citation>
    <scope>NUCLEOTIDE SEQUENCE [LARGE SCALE GENOMIC DNA]</scope>
    <source>
        <strain evidence="3">CCUG 61485</strain>
    </source>
</reference>
<dbReference type="SUPFAM" id="SSF48452">
    <property type="entry name" value="TPR-like"/>
    <property type="match status" value="1"/>
</dbReference>
<accession>A0ABW3Y6W3</accession>
<name>A0ABW3Y6W3_9FLAO</name>
<feature type="signal peptide" evidence="1">
    <location>
        <begin position="1"/>
        <end position="27"/>
    </location>
</feature>
<comment type="caution">
    <text evidence="2">The sequence shown here is derived from an EMBL/GenBank/DDBJ whole genome shotgun (WGS) entry which is preliminary data.</text>
</comment>
<proteinExistence type="predicted"/>
<dbReference type="Proteomes" id="UP001597201">
    <property type="component" value="Unassembled WGS sequence"/>
</dbReference>